<dbReference type="Gene3D" id="1.10.472.80">
    <property type="entry name" value="Ypt/Rab-GAP domain of gyp1p, domain 3"/>
    <property type="match status" value="1"/>
</dbReference>
<gene>
    <name evidence="3 5 6" type="ORF">SRAE_X000135000</name>
</gene>
<reference evidence="5" key="3">
    <citation type="submission" date="2020-12" db="UniProtKB">
        <authorList>
            <consortium name="WormBaseParasite"/>
        </authorList>
    </citation>
    <scope>IDENTIFICATION</scope>
</reference>
<protein>
    <submittedName>
        <fullName evidence="3 5">LD27216p</fullName>
    </submittedName>
</protein>
<dbReference type="FunFam" id="1.10.472.80:FF:000005">
    <property type="entry name" value="TBC1 domain family member 15"/>
    <property type="match status" value="1"/>
</dbReference>
<evidence type="ECO:0000313" key="3">
    <source>
        <dbReference type="EMBL" id="CEF59604.1"/>
    </source>
</evidence>
<dbReference type="EMBL" id="LN609396">
    <property type="protein sequence ID" value="CEF59604.1"/>
    <property type="molecule type" value="Genomic_DNA"/>
</dbReference>
<dbReference type="PROSITE" id="PS50086">
    <property type="entry name" value="TBC_RABGAP"/>
    <property type="match status" value="1"/>
</dbReference>
<reference evidence="4" key="2">
    <citation type="submission" date="2014-09" db="EMBL/GenBank/DDBJ databases">
        <authorList>
            <person name="Martin A.A."/>
        </authorList>
    </citation>
    <scope>NUCLEOTIDE SEQUENCE</scope>
    <source>
        <strain evidence="4">ED321</strain>
    </source>
</reference>
<dbReference type="InterPro" id="IPR035969">
    <property type="entry name" value="Rab-GAP_TBC_sf"/>
</dbReference>
<dbReference type="GO" id="GO:0005096">
    <property type="term" value="F:GTPase activator activity"/>
    <property type="evidence" value="ECO:0007669"/>
    <property type="project" value="UniProtKB-KW"/>
</dbReference>
<evidence type="ECO:0000313" key="5">
    <source>
        <dbReference type="WBParaSite" id="SRAE_X000135000.1"/>
    </source>
</evidence>
<evidence type="ECO:0000259" key="2">
    <source>
        <dbReference type="PROSITE" id="PS50086"/>
    </source>
</evidence>
<organism evidence="3">
    <name type="scientific">Strongyloides ratti</name>
    <name type="common">Parasitic roundworm</name>
    <dbReference type="NCBI Taxonomy" id="34506"/>
    <lineage>
        <taxon>Eukaryota</taxon>
        <taxon>Metazoa</taxon>
        <taxon>Ecdysozoa</taxon>
        <taxon>Nematoda</taxon>
        <taxon>Chromadorea</taxon>
        <taxon>Rhabditida</taxon>
        <taxon>Tylenchina</taxon>
        <taxon>Panagrolaimomorpha</taxon>
        <taxon>Strongyloidoidea</taxon>
        <taxon>Strongyloididae</taxon>
        <taxon>Strongyloides</taxon>
    </lineage>
</organism>
<feature type="domain" description="Rab-GAP TBC" evidence="2">
    <location>
        <begin position="286"/>
        <end position="496"/>
    </location>
</feature>
<dbReference type="WormBase" id="SRAE_X000135000">
    <property type="protein sequence ID" value="SRP11434"/>
    <property type="gene ID" value="WBGene00266918"/>
</dbReference>
<dbReference type="SUPFAM" id="SSF47923">
    <property type="entry name" value="Ypt/Rab-GAP domain of gyp1p"/>
    <property type="match status" value="2"/>
</dbReference>
<dbReference type="CTD" id="36384412"/>
<dbReference type="WBParaSite" id="SRAE_X000135000.1">
    <property type="protein sequence ID" value="SRAE_X000135000.1"/>
    <property type="gene ID" value="WBGene00266918"/>
</dbReference>
<dbReference type="PANTHER" id="PTHR22957">
    <property type="entry name" value="TBC1 DOMAIN FAMILY MEMBER GTPASE-ACTIVATING PROTEIN"/>
    <property type="match status" value="1"/>
</dbReference>
<dbReference type="Pfam" id="PF00566">
    <property type="entry name" value="RabGAP-TBC"/>
    <property type="match status" value="1"/>
</dbReference>
<accession>A0A090KQD7</accession>
<dbReference type="GO" id="GO:0005737">
    <property type="term" value="C:cytoplasm"/>
    <property type="evidence" value="ECO:0007669"/>
    <property type="project" value="UniProtKB-ARBA"/>
</dbReference>
<dbReference type="Proteomes" id="UP000035682">
    <property type="component" value="Unplaced"/>
</dbReference>
<dbReference type="Gene3D" id="1.10.8.270">
    <property type="entry name" value="putative rabgap domain of human tbc1 domain family member 14 like domains"/>
    <property type="match status" value="1"/>
</dbReference>
<dbReference type="GeneID" id="36384412"/>
<evidence type="ECO:0000313" key="6">
    <source>
        <dbReference type="WormBase" id="SRAE_X000135000"/>
    </source>
</evidence>
<sequence>MDEPNKKTLCSIKNVTRESRGTDKIKANGIFSFKQNEYGVFLCWKTSDTGIKLDKEIFLDSEEDTTEKVIMEDFTLDICDIKSYYMIESKKGTTPNNSTIIQFICKDGSSSDKFYFYPLDTPTFTLNMQQHCTIQRSAKERNLVLVMGKEEAALRESVKLLNLHGDFMSRMIQNPYATSLTALGKVKNFVENQLINGLLDNDAVSAEESMRQIENLRVSEDAESVVNSLRSHDDQGFELITHIELPKKIEFYREKPITKAIWNSFKDPEGRIKQKDNALQAIFRGGLEPEIRKEVWKYLLKYNKWHLTTSENKTHRKKLEEEYYKMKMIWMSMSDDIMSRFSLFNEHRNLIEKDVIRTDRSHPFFQNGKHDYLQLMTDILTTSVIYNFDLGYVQGMSDYLAVLLVIMEDEVDTFWCFVGLMERVHKNFDMDQIFIRNKLTQLRDLLMIINPKFVRYLESHESGHMFFCFRWVLVEFKREFSFTDIMRLWEVLWTDVPCENYLLLFCLAVLDRQANIIMNNNFGLTETLKHVNNLSMTINLDEMLTEAESLYHQLAILQDKLPTKIREILGFNSQMAKKKIIYETIPRRTVMTRSIIKKEQNDNIEVVKLIKSLERKKINMTISTDFNEIEKQLKNVGQEKYCQKVAEIINIQKNIYEEILRNTKKIHNSTVNSNKKNSKNKINEIYNDCKYISINESPANNIKEKKLEVSISIKEIDKNIDNKKENKKNKKVSIIDSPKEEIKNGQNKEKYILLSGDEKYNTIQELINDAKIRKKMNDLNKKFN</sequence>
<dbReference type="SMART" id="SM00164">
    <property type="entry name" value="TBC"/>
    <property type="match status" value="1"/>
</dbReference>
<proteinExistence type="predicted"/>
<dbReference type="AlphaFoldDB" id="A0A090KQD7"/>
<name>A0A090KQD7_STRRB</name>
<dbReference type="PANTHER" id="PTHR22957:SF645">
    <property type="entry name" value="LD27216P"/>
    <property type="match status" value="1"/>
</dbReference>
<evidence type="ECO:0000313" key="4">
    <source>
        <dbReference type="Proteomes" id="UP000035682"/>
    </source>
</evidence>
<keyword evidence="4" id="KW-1185">Reference proteome</keyword>
<evidence type="ECO:0000256" key="1">
    <source>
        <dbReference type="ARBA" id="ARBA00022468"/>
    </source>
</evidence>
<reference evidence="3" key="1">
    <citation type="submission" date="2014-09" db="EMBL/GenBank/DDBJ databases">
        <authorList>
            <person name="Aslett A.Martin."/>
        </authorList>
    </citation>
    <scope>NUCLEOTIDE SEQUENCE</scope>
    <source>
        <strain evidence="3">ED321 Heterogonic</strain>
    </source>
</reference>
<dbReference type="InterPro" id="IPR000195">
    <property type="entry name" value="Rab-GAP-TBC_dom"/>
</dbReference>
<keyword evidence="1" id="KW-0343">GTPase activation</keyword>
<dbReference type="OrthoDB" id="10264062at2759"/>
<dbReference type="RefSeq" id="XP_024498815.1">
    <property type="nucleotide sequence ID" value="XM_024647963.1"/>
</dbReference>